<organism evidence="1 2">
    <name type="scientific">Mycena pura</name>
    <dbReference type="NCBI Taxonomy" id="153505"/>
    <lineage>
        <taxon>Eukaryota</taxon>
        <taxon>Fungi</taxon>
        <taxon>Dikarya</taxon>
        <taxon>Basidiomycota</taxon>
        <taxon>Agaricomycotina</taxon>
        <taxon>Agaricomycetes</taxon>
        <taxon>Agaricomycetidae</taxon>
        <taxon>Agaricales</taxon>
        <taxon>Marasmiineae</taxon>
        <taxon>Mycenaceae</taxon>
        <taxon>Mycena</taxon>
    </lineage>
</organism>
<feature type="non-terminal residue" evidence="1">
    <location>
        <position position="1"/>
    </location>
</feature>
<reference evidence="1" key="1">
    <citation type="submission" date="2023-03" db="EMBL/GenBank/DDBJ databases">
        <title>Massive genome expansion in bonnet fungi (Mycena s.s.) driven by repeated elements and novel gene families across ecological guilds.</title>
        <authorList>
            <consortium name="Lawrence Berkeley National Laboratory"/>
            <person name="Harder C.B."/>
            <person name="Miyauchi S."/>
            <person name="Viragh M."/>
            <person name="Kuo A."/>
            <person name="Thoen E."/>
            <person name="Andreopoulos B."/>
            <person name="Lu D."/>
            <person name="Skrede I."/>
            <person name="Drula E."/>
            <person name="Henrissat B."/>
            <person name="Morin E."/>
            <person name="Kohler A."/>
            <person name="Barry K."/>
            <person name="LaButti K."/>
            <person name="Morin E."/>
            <person name="Salamov A."/>
            <person name="Lipzen A."/>
            <person name="Mereny Z."/>
            <person name="Hegedus B."/>
            <person name="Baldrian P."/>
            <person name="Stursova M."/>
            <person name="Weitz H."/>
            <person name="Taylor A."/>
            <person name="Grigoriev I.V."/>
            <person name="Nagy L.G."/>
            <person name="Martin F."/>
            <person name="Kauserud H."/>
        </authorList>
    </citation>
    <scope>NUCLEOTIDE SEQUENCE</scope>
    <source>
        <strain evidence="1">9144</strain>
    </source>
</reference>
<name>A0AAD6VRE5_9AGAR</name>
<keyword evidence="2" id="KW-1185">Reference proteome</keyword>
<comment type="caution">
    <text evidence="1">The sequence shown here is derived from an EMBL/GenBank/DDBJ whole genome shotgun (WGS) entry which is preliminary data.</text>
</comment>
<evidence type="ECO:0000313" key="1">
    <source>
        <dbReference type="EMBL" id="KAJ7217809.1"/>
    </source>
</evidence>
<dbReference type="AlphaFoldDB" id="A0AAD6VRE5"/>
<dbReference type="EMBL" id="JARJCW010000013">
    <property type="protein sequence ID" value="KAJ7217809.1"/>
    <property type="molecule type" value="Genomic_DNA"/>
</dbReference>
<dbReference type="Proteomes" id="UP001219525">
    <property type="component" value="Unassembled WGS sequence"/>
</dbReference>
<accession>A0AAD6VRE5</accession>
<gene>
    <name evidence="1" type="ORF">GGX14DRAFT_343017</name>
</gene>
<proteinExistence type="predicted"/>
<evidence type="ECO:0000313" key="2">
    <source>
        <dbReference type="Proteomes" id="UP001219525"/>
    </source>
</evidence>
<feature type="non-terminal residue" evidence="1">
    <location>
        <position position="104"/>
    </location>
</feature>
<sequence>YVFCPKAHRKGLLHLAAKHFVQHPFFPDCNGKHHSGPKLRHQAVAEMYQYCKARNLREMWGYMWANWYSPWRWVLWVWSADPNRLSWLRTTMTVENHWKHIKHI</sequence>
<protein>
    <submittedName>
        <fullName evidence="1">Uncharacterized protein</fullName>
    </submittedName>
</protein>